<evidence type="ECO:0000256" key="1">
    <source>
        <dbReference type="SAM" id="Phobius"/>
    </source>
</evidence>
<dbReference type="AlphaFoldDB" id="A0A2M8HDE3"/>
<sequence>MSRQSEQDDRWLGGYRRVLAVTLLLIIMATLAMSYRSHREEALTVSLTLLGEQFAERAQRLHGLWLDERRPAVLHAQGVAWQFDERGWPLGVAPLQSPSDNCRSLWLALIGRDANALPPLQALASRDGEGCEFGWDGLRLVYRFGDGRVQSFAE</sequence>
<proteinExistence type="predicted"/>
<evidence type="ECO:0008006" key="4">
    <source>
        <dbReference type="Google" id="ProtNLM"/>
    </source>
</evidence>
<keyword evidence="1" id="KW-0472">Membrane</keyword>
<gene>
    <name evidence="2" type="ORF">CUC44_04635</name>
</gene>
<organism evidence="2 3">
    <name type="scientific">Aeromonas lusitana</name>
    <dbReference type="NCBI Taxonomy" id="931529"/>
    <lineage>
        <taxon>Bacteria</taxon>
        <taxon>Pseudomonadati</taxon>
        <taxon>Pseudomonadota</taxon>
        <taxon>Gammaproteobacteria</taxon>
        <taxon>Aeromonadales</taxon>
        <taxon>Aeromonadaceae</taxon>
        <taxon>Aeromonas</taxon>
    </lineage>
</organism>
<dbReference type="RefSeq" id="WP_100858804.1">
    <property type="nucleotide sequence ID" value="NZ_PGCP01000004.1"/>
</dbReference>
<keyword evidence="1" id="KW-1133">Transmembrane helix</keyword>
<dbReference type="Proteomes" id="UP000232060">
    <property type="component" value="Unassembled WGS sequence"/>
</dbReference>
<comment type="caution">
    <text evidence="2">The sequence shown here is derived from an EMBL/GenBank/DDBJ whole genome shotgun (WGS) entry which is preliminary data.</text>
</comment>
<evidence type="ECO:0000313" key="2">
    <source>
        <dbReference type="EMBL" id="PJC94588.1"/>
    </source>
</evidence>
<keyword evidence="1" id="KW-0812">Transmembrane</keyword>
<feature type="transmembrane region" description="Helical" evidence="1">
    <location>
        <begin position="15"/>
        <end position="35"/>
    </location>
</feature>
<protein>
    <recommendedName>
        <fullName evidence="4">MSHA biogenesis protein MshF</fullName>
    </recommendedName>
</protein>
<dbReference type="EMBL" id="PGCP01000004">
    <property type="protein sequence ID" value="PJC94588.1"/>
    <property type="molecule type" value="Genomic_DNA"/>
</dbReference>
<reference evidence="2 3" key="1">
    <citation type="submission" date="2017-11" db="EMBL/GenBank/DDBJ databases">
        <title>Draft genome sequence of environmental isolate Aeromonas lusitania sp. nov. MDC 2473.</title>
        <authorList>
            <person name="Colston S.M."/>
            <person name="Navarro A."/>
            <person name="Martinez-Murcia A.J."/>
            <person name="Graf J."/>
        </authorList>
    </citation>
    <scope>NUCLEOTIDE SEQUENCE [LARGE SCALE GENOMIC DNA]</scope>
    <source>
        <strain evidence="2 3">MDC 2473</strain>
    </source>
</reference>
<evidence type="ECO:0000313" key="3">
    <source>
        <dbReference type="Proteomes" id="UP000232060"/>
    </source>
</evidence>
<accession>A0A2M8HDE3</accession>
<dbReference type="OrthoDB" id="5587139at2"/>
<name>A0A2M8HDE3_9GAMM</name>
<keyword evidence="3" id="KW-1185">Reference proteome</keyword>